<dbReference type="GO" id="GO:0016226">
    <property type="term" value="P:iron-sulfur cluster assembly"/>
    <property type="evidence" value="ECO:0007669"/>
    <property type="project" value="UniProtKB-UniRule"/>
</dbReference>
<feature type="region of interest" description="Disordered" evidence="11">
    <location>
        <begin position="1"/>
        <end position="25"/>
    </location>
</feature>
<feature type="binding site" evidence="10">
    <location>
        <position position="289"/>
    </location>
    <ligand>
        <name>[4Fe-4S] cluster</name>
        <dbReference type="ChEBI" id="CHEBI:49883"/>
    </ligand>
</feature>
<keyword evidence="4 10" id="KW-0963">Cytoplasm</keyword>
<proteinExistence type="inferred from homology"/>
<dbReference type="Gene3D" id="3.40.50.11000">
    <property type="entry name" value="Fe-S cluster assembly protein Dre2, N-terminal domain"/>
    <property type="match status" value="1"/>
</dbReference>
<protein>
    <submittedName>
        <fullName evidence="12">Fe-S cluster assembly protein dre2</fullName>
    </submittedName>
</protein>
<feature type="binding site" evidence="10">
    <location>
        <position position="292"/>
    </location>
    <ligand>
        <name>[4Fe-4S] cluster</name>
        <dbReference type="ChEBI" id="CHEBI:49883"/>
    </ligand>
</feature>
<dbReference type="Pfam" id="PF05093">
    <property type="entry name" value="CIAPIN1"/>
    <property type="match status" value="1"/>
</dbReference>
<name>A0A5N6G0Z0_PETAA</name>
<feature type="binding site" evidence="10">
    <location>
        <position position="232"/>
    </location>
    <ligand>
        <name>[2Fe-2S] cluster</name>
        <dbReference type="ChEBI" id="CHEBI:190135"/>
    </ligand>
</feature>
<evidence type="ECO:0000256" key="4">
    <source>
        <dbReference type="ARBA" id="ARBA00022490"/>
    </source>
</evidence>
<dbReference type="OMA" id="DFVMPVT"/>
<comment type="cofactor">
    <cofactor evidence="10">
        <name>[2Fe-2S] cluster</name>
        <dbReference type="ChEBI" id="CHEBI:190135"/>
    </cofactor>
</comment>
<feature type="binding site" evidence="10">
    <location>
        <position position="278"/>
    </location>
    <ligand>
        <name>[4Fe-4S] cluster</name>
        <dbReference type="ChEBI" id="CHEBI:49883"/>
    </ligand>
</feature>
<evidence type="ECO:0000256" key="9">
    <source>
        <dbReference type="ARBA" id="ARBA00023128"/>
    </source>
</evidence>
<keyword evidence="5 10" id="KW-0001">2Fe-2S</keyword>
<evidence type="ECO:0000256" key="8">
    <source>
        <dbReference type="ARBA" id="ARBA00023014"/>
    </source>
</evidence>
<organism evidence="12">
    <name type="scientific">Petromyces alliaceus</name>
    <name type="common">Aspergillus alliaceus</name>
    <dbReference type="NCBI Taxonomy" id="209559"/>
    <lineage>
        <taxon>Eukaryota</taxon>
        <taxon>Fungi</taxon>
        <taxon>Dikarya</taxon>
        <taxon>Ascomycota</taxon>
        <taxon>Pezizomycotina</taxon>
        <taxon>Eurotiomycetes</taxon>
        <taxon>Eurotiomycetidae</taxon>
        <taxon>Eurotiales</taxon>
        <taxon>Aspergillaceae</taxon>
        <taxon>Aspergillus</taxon>
        <taxon>Aspergillus subgen. Circumdati</taxon>
    </lineage>
</organism>
<keyword evidence="3 10" id="KW-0004">4Fe-4S</keyword>
<comment type="similarity">
    <text evidence="2 10">Belongs to the anamorsin family.</text>
</comment>
<dbReference type="GO" id="GO:0051537">
    <property type="term" value="F:2 iron, 2 sulfur cluster binding"/>
    <property type="evidence" value="ECO:0007669"/>
    <property type="project" value="UniProtKB-UniRule"/>
</dbReference>
<dbReference type="PANTHER" id="PTHR13273:SF14">
    <property type="entry name" value="ANAMORSIN"/>
    <property type="match status" value="1"/>
</dbReference>
<comment type="domain">
    <text evidence="10">The N-terminal domain has structural similarity with S-adenosyl-L-methionine-dependent methyltransferases, but does not bind S-adenosyl-L-methionine. It is required for correct assembly of the 2 Fe-S clusters.</text>
</comment>
<accession>A0A5N6G0Z0</accession>
<feature type="binding site" evidence="10">
    <location>
        <position position="281"/>
    </location>
    <ligand>
        <name>[4Fe-4S] cluster</name>
        <dbReference type="ChEBI" id="CHEBI:49883"/>
    </ligand>
</feature>
<dbReference type="InterPro" id="IPR046408">
    <property type="entry name" value="CIAPIN1"/>
</dbReference>
<comment type="domain">
    <text evidence="10">The C-terminal domain binds 2 Fe-S clusters but is otherwise mostly in an intrinsically disordered conformation.</text>
</comment>
<feature type="short sequence motif" description="Cx2C motif 2" evidence="10">
    <location>
        <begin position="289"/>
        <end position="292"/>
    </location>
</feature>
<accession>A0A5N7BU74</accession>
<feature type="binding site" evidence="10">
    <location>
        <position position="215"/>
    </location>
    <ligand>
        <name>[2Fe-2S] cluster</name>
        <dbReference type="ChEBI" id="CHEBI:190135"/>
    </ligand>
</feature>
<evidence type="ECO:0000256" key="2">
    <source>
        <dbReference type="ARBA" id="ARBA00008169"/>
    </source>
</evidence>
<sequence>MSITIDTSVDIDLPTPPQPNGTQKRNLILAPPSIAAHEEKLHHVFSTFDRSSTDLQMLDRLSAGFVALTPNTYDLVLVLTDAQSDETVRLLTRDVYTALVPAMKDGARLQLQEGSLAGGETLEAILAGLIEKDGGFEKPVQEAAVPLRLGGKKKKGKTNGVQNGVQNGVATNGASANGVGMYNPAEDQDADELIDEDALLSEEDLKRPLPRPQNCQPETAKKRRRPCKDCTCGLASQLEEEDRAREAKATQDLNILKLNTDDLNDELDFTVQGKTSSCNSCSLGDAFRCSSCPYIGLPPFKPGEEIKIMNDMVQL</sequence>
<evidence type="ECO:0000313" key="12">
    <source>
        <dbReference type="EMBL" id="KAE8385382.1"/>
    </source>
</evidence>
<feature type="short sequence motif" description="Cx2C motif 1" evidence="10">
    <location>
        <begin position="278"/>
        <end position="281"/>
    </location>
</feature>
<evidence type="ECO:0000256" key="1">
    <source>
        <dbReference type="ARBA" id="ARBA00001966"/>
    </source>
</evidence>
<dbReference type="Pfam" id="PF16803">
    <property type="entry name" value="DRE2_N"/>
    <property type="match status" value="1"/>
</dbReference>
<evidence type="ECO:0000256" key="11">
    <source>
        <dbReference type="SAM" id="MobiDB-lite"/>
    </source>
</evidence>
<keyword evidence="7 10" id="KW-0408">Iron</keyword>
<evidence type="ECO:0000256" key="7">
    <source>
        <dbReference type="ARBA" id="ARBA00023004"/>
    </source>
</evidence>
<dbReference type="EMBL" id="ML735337">
    <property type="protein sequence ID" value="KAE8385382.1"/>
    <property type="molecule type" value="Genomic_DNA"/>
</dbReference>
<feature type="region of interest" description="Fe-S binding site B" evidence="10">
    <location>
        <begin position="278"/>
        <end position="292"/>
    </location>
</feature>
<keyword evidence="8 10" id="KW-0411">Iron-sulfur</keyword>
<dbReference type="OrthoDB" id="311633at2759"/>
<dbReference type="GO" id="GO:0009055">
    <property type="term" value="F:electron transfer activity"/>
    <property type="evidence" value="ECO:0007669"/>
    <property type="project" value="UniProtKB-UniRule"/>
</dbReference>
<feature type="compositionally biased region" description="Polar residues" evidence="11">
    <location>
        <begin position="159"/>
        <end position="172"/>
    </location>
</feature>
<feature type="binding site" evidence="10">
    <location>
        <position position="230"/>
    </location>
    <ligand>
        <name>[2Fe-2S] cluster</name>
        <dbReference type="ChEBI" id="CHEBI:190135"/>
    </ligand>
</feature>
<keyword evidence="9 10" id="KW-0496">Mitochondrion</keyword>
<feature type="binding site" evidence="10">
    <location>
        <position position="227"/>
    </location>
    <ligand>
        <name>[2Fe-2S] cluster</name>
        <dbReference type="ChEBI" id="CHEBI:190135"/>
    </ligand>
</feature>
<dbReference type="InterPro" id="IPR007785">
    <property type="entry name" value="Anamorsin"/>
</dbReference>
<evidence type="ECO:0000256" key="5">
    <source>
        <dbReference type="ARBA" id="ARBA00022714"/>
    </source>
</evidence>
<dbReference type="Proteomes" id="UP000326877">
    <property type="component" value="Unassembled WGS sequence"/>
</dbReference>
<comment type="cofactor">
    <cofactor evidence="1 10">
        <name>[4Fe-4S] cluster</name>
        <dbReference type="ChEBI" id="CHEBI:49883"/>
    </cofactor>
</comment>
<dbReference type="HAMAP" id="MF_03115">
    <property type="entry name" value="Anamorsin"/>
    <property type="match status" value="1"/>
</dbReference>
<comment type="domain">
    <text evidence="10">The twin Cx2C motifs are involved in the recognition by the mitochondrial MIA40-ERV1 disulfide relay system. The formation of 2 disulfide bonds in the Cx2C motifs through dithiol/disulfide exchange reactions effectively traps the protein in the mitochondrial intermembrane space.</text>
</comment>
<evidence type="ECO:0000256" key="10">
    <source>
        <dbReference type="HAMAP-Rule" id="MF_03115"/>
    </source>
</evidence>
<comment type="subcellular location">
    <subcellularLocation>
        <location evidence="10">Cytoplasm</location>
    </subcellularLocation>
    <subcellularLocation>
        <location evidence="10">Mitochondrion intermembrane space</location>
    </subcellularLocation>
</comment>
<keyword evidence="6 10" id="KW-0479">Metal-binding</keyword>
<gene>
    <name evidence="12" type="ORF">BDV23DRAFT_165082</name>
</gene>
<dbReference type="GO" id="GO:0005758">
    <property type="term" value="C:mitochondrial intermembrane space"/>
    <property type="evidence" value="ECO:0007669"/>
    <property type="project" value="UniProtKB-SubCell"/>
</dbReference>
<dbReference type="PANTHER" id="PTHR13273">
    <property type="entry name" value="ANAMORSIN"/>
    <property type="match status" value="1"/>
</dbReference>
<dbReference type="GO" id="GO:0051539">
    <property type="term" value="F:4 iron, 4 sulfur cluster binding"/>
    <property type="evidence" value="ECO:0007669"/>
    <property type="project" value="UniProtKB-KW"/>
</dbReference>
<dbReference type="AlphaFoldDB" id="A0A5N6G0Z0"/>
<evidence type="ECO:0000256" key="6">
    <source>
        <dbReference type="ARBA" id="ARBA00022723"/>
    </source>
</evidence>
<dbReference type="InterPro" id="IPR031838">
    <property type="entry name" value="Dre2_N"/>
</dbReference>
<feature type="region of interest" description="Disordered" evidence="11">
    <location>
        <begin position="151"/>
        <end position="172"/>
    </location>
</feature>
<evidence type="ECO:0000256" key="3">
    <source>
        <dbReference type="ARBA" id="ARBA00022485"/>
    </source>
</evidence>
<dbReference type="GO" id="GO:0046872">
    <property type="term" value="F:metal ion binding"/>
    <property type="evidence" value="ECO:0007669"/>
    <property type="project" value="UniProtKB-KW"/>
</dbReference>
<comment type="caution">
    <text evidence="10">Lacks conserved residue(s) required for the propagation of feature annotation.</text>
</comment>
<reference evidence="12" key="1">
    <citation type="submission" date="2019-04" db="EMBL/GenBank/DDBJ databases">
        <title>Friends and foes A comparative genomics studyof 23 Aspergillus species from section Flavi.</title>
        <authorList>
            <consortium name="DOE Joint Genome Institute"/>
            <person name="Kjaerbolling I."/>
            <person name="Vesth T."/>
            <person name="Frisvad J.C."/>
            <person name="Nybo J.L."/>
            <person name="Theobald S."/>
            <person name="Kildgaard S."/>
            <person name="Isbrandt T."/>
            <person name="Kuo A."/>
            <person name="Sato A."/>
            <person name="Lyhne E.K."/>
            <person name="Kogle M.E."/>
            <person name="Wiebenga A."/>
            <person name="Kun R.S."/>
            <person name="Lubbers R.J."/>
            <person name="Makela M.R."/>
            <person name="Barry K."/>
            <person name="Chovatia M."/>
            <person name="Clum A."/>
            <person name="Daum C."/>
            <person name="Haridas S."/>
            <person name="He G."/>
            <person name="LaButti K."/>
            <person name="Lipzen A."/>
            <person name="Mondo S."/>
            <person name="Riley R."/>
            <person name="Salamov A."/>
            <person name="Simmons B.A."/>
            <person name="Magnuson J.K."/>
            <person name="Henrissat B."/>
            <person name="Mortensen U.H."/>
            <person name="Larsen T.O."/>
            <person name="Devries R.P."/>
            <person name="Grigoriev I.V."/>
            <person name="Machida M."/>
            <person name="Baker S.E."/>
            <person name="Andersen M.R."/>
        </authorList>
    </citation>
    <scope>NUCLEOTIDE SEQUENCE [LARGE SCALE GENOMIC DNA]</scope>
    <source>
        <strain evidence="12">IBT 14317</strain>
    </source>
</reference>